<dbReference type="Proteomes" id="UP001595665">
    <property type="component" value="Unassembled WGS sequence"/>
</dbReference>
<evidence type="ECO:0008006" key="3">
    <source>
        <dbReference type="Google" id="ProtNLM"/>
    </source>
</evidence>
<proteinExistence type="predicted"/>
<organism evidence="1 2">
    <name type="scientific">Massilia haematophila</name>
    <dbReference type="NCBI Taxonomy" id="457923"/>
    <lineage>
        <taxon>Bacteria</taxon>
        <taxon>Pseudomonadati</taxon>
        <taxon>Pseudomonadota</taxon>
        <taxon>Betaproteobacteria</taxon>
        <taxon>Burkholderiales</taxon>
        <taxon>Oxalobacteraceae</taxon>
        <taxon>Telluria group</taxon>
        <taxon>Massilia</taxon>
    </lineage>
</organism>
<reference evidence="2" key="1">
    <citation type="journal article" date="2019" name="Int. J. Syst. Evol. Microbiol.">
        <title>The Global Catalogue of Microorganisms (GCM) 10K type strain sequencing project: providing services to taxonomists for standard genome sequencing and annotation.</title>
        <authorList>
            <consortium name="The Broad Institute Genomics Platform"/>
            <consortium name="The Broad Institute Genome Sequencing Center for Infectious Disease"/>
            <person name="Wu L."/>
            <person name="Ma J."/>
        </authorList>
    </citation>
    <scope>NUCLEOTIDE SEQUENCE [LARGE SCALE GENOMIC DNA]</scope>
    <source>
        <strain evidence="2">CCM 7480</strain>
    </source>
</reference>
<evidence type="ECO:0000313" key="1">
    <source>
        <dbReference type="EMBL" id="MFC3457486.1"/>
    </source>
</evidence>
<protein>
    <recommendedName>
        <fullName evidence="3">Prepilin-type N-terminal cleavage/methylation domain-containing protein</fullName>
    </recommendedName>
</protein>
<comment type="caution">
    <text evidence="1">The sequence shown here is derived from an EMBL/GenBank/DDBJ whole genome shotgun (WGS) entry which is preliminary data.</text>
</comment>
<name>A0ABV7PIX1_9BURK</name>
<gene>
    <name evidence="1" type="ORF">ACFOPH_04410</name>
</gene>
<evidence type="ECO:0000313" key="2">
    <source>
        <dbReference type="Proteomes" id="UP001595665"/>
    </source>
</evidence>
<dbReference type="RefSeq" id="WP_312552305.1">
    <property type="nucleotide sequence ID" value="NZ_JBHRVV010000001.1"/>
</dbReference>
<sequence length="193" mass="21116">MSKRFGPAGLRMARGFALFELAVAAVVVALLAGTLLHRLAPYAGQSEVVAAKQLIHTLRTALALRSARAVASGGQDALLAISRENPIEWLVRRPENYLGEYYSPDETKLHKGNWYFDKASRTLVYLMAAPKSFSAETPKFLRFKVELLRVPGPVEPDGRNRVTEGLVLAEIEGQAVATTNTAGLIRAIQTEKK</sequence>
<dbReference type="EMBL" id="JBHRVV010000001">
    <property type="protein sequence ID" value="MFC3457486.1"/>
    <property type="molecule type" value="Genomic_DNA"/>
</dbReference>
<accession>A0ABV7PIX1</accession>
<keyword evidence="2" id="KW-1185">Reference proteome</keyword>